<evidence type="ECO:0000313" key="4">
    <source>
        <dbReference type="Proteomes" id="UP000198703"/>
    </source>
</evidence>
<reference evidence="3 4" key="1">
    <citation type="submission" date="2016-10" db="EMBL/GenBank/DDBJ databases">
        <authorList>
            <person name="de Groot N.N."/>
        </authorList>
    </citation>
    <scope>NUCLEOTIDE SEQUENCE [LARGE SCALE GENOMIC DNA]</scope>
    <source>
        <strain evidence="3 4">DSM 15345</strain>
    </source>
</reference>
<feature type="compositionally biased region" description="Basic residues" evidence="1">
    <location>
        <begin position="98"/>
        <end position="107"/>
    </location>
</feature>
<dbReference type="STRING" id="89524.SAMN05444370_102215"/>
<dbReference type="OrthoDB" id="9806380at2"/>
<feature type="region of interest" description="Disordered" evidence="1">
    <location>
        <begin position="85"/>
        <end position="107"/>
    </location>
</feature>
<evidence type="ECO:0000256" key="1">
    <source>
        <dbReference type="SAM" id="MobiDB-lite"/>
    </source>
</evidence>
<gene>
    <name evidence="3" type="ORF">SAMN05444370_102215</name>
</gene>
<name>A0A1H3X0M6_9RHOB</name>
<dbReference type="AlphaFoldDB" id="A0A1H3X0M6"/>
<evidence type="ECO:0000313" key="3">
    <source>
        <dbReference type="EMBL" id="SDZ92780.1"/>
    </source>
</evidence>
<dbReference type="InterPro" id="IPR010753">
    <property type="entry name" value="DUF1330"/>
</dbReference>
<dbReference type="EMBL" id="FNQM01000002">
    <property type="protein sequence ID" value="SDZ92780.1"/>
    <property type="molecule type" value="Genomic_DNA"/>
</dbReference>
<evidence type="ECO:0000259" key="2">
    <source>
        <dbReference type="Pfam" id="PF07045"/>
    </source>
</evidence>
<dbReference type="Pfam" id="PF07045">
    <property type="entry name" value="DUF1330"/>
    <property type="match status" value="1"/>
</dbReference>
<keyword evidence="4" id="KW-1185">Reference proteome</keyword>
<dbReference type="RefSeq" id="WP_139283980.1">
    <property type="nucleotide sequence ID" value="NZ_FNQM01000002.1"/>
</dbReference>
<protein>
    <recommendedName>
        <fullName evidence="2">DUF1330 domain-containing protein</fullName>
    </recommendedName>
</protein>
<feature type="domain" description="DUF1330" evidence="2">
    <location>
        <begin position="4"/>
        <end position="60"/>
    </location>
</feature>
<organism evidence="3 4">
    <name type="scientific">Rubrimonas cliftonensis</name>
    <dbReference type="NCBI Taxonomy" id="89524"/>
    <lineage>
        <taxon>Bacteria</taxon>
        <taxon>Pseudomonadati</taxon>
        <taxon>Pseudomonadota</taxon>
        <taxon>Alphaproteobacteria</taxon>
        <taxon>Rhodobacterales</taxon>
        <taxon>Paracoccaceae</taxon>
        <taxon>Rubrimonas</taxon>
    </lineage>
</organism>
<proteinExistence type="predicted"/>
<accession>A0A1H3X0M6</accession>
<dbReference type="Proteomes" id="UP000198703">
    <property type="component" value="Unassembled WGS sequence"/>
</dbReference>
<sequence>MAKGCWIVGVDATNPDRFGRYVGASAPGLTGLRATRLMRRAAHDGAEGARRGVDIVVAFGGHAGALSRRRLASARRKSALHRLAPSPGAFLAREKRGMKLNRRRRAR</sequence>